<name>A0A1I0H9M0_9BACT</name>
<dbReference type="AlphaFoldDB" id="A0A1I0H9M0"/>
<dbReference type="Proteomes" id="UP000199181">
    <property type="component" value="Unassembled WGS sequence"/>
</dbReference>
<feature type="domain" description="DUSAM" evidence="1">
    <location>
        <begin position="24"/>
        <end position="137"/>
    </location>
</feature>
<dbReference type="NCBIfam" id="TIGR02267">
    <property type="entry name" value="DUSAM domain"/>
    <property type="match status" value="2"/>
</dbReference>
<evidence type="ECO:0000259" key="1">
    <source>
        <dbReference type="Pfam" id="PF09543"/>
    </source>
</evidence>
<keyword evidence="3" id="KW-1185">Reference proteome</keyword>
<protein>
    <submittedName>
        <fullName evidence="2">DUSAM domain-containing protein</fullName>
    </submittedName>
</protein>
<feature type="domain" description="DUSAM" evidence="1">
    <location>
        <begin position="161"/>
        <end position="273"/>
    </location>
</feature>
<reference evidence="3" key="1">
    <citation type="submission" date="2016-10" db="EMBL/GenBank/DDBJ databases">
        <authorList>
            <person name="Varghese N."/>
            <person name="Submissions S."/>
        </authorList>
    </citation>
    <scope>NUCLEOTIDE SEQUENCE [LARGE SCALE GENOMIC DNA]</scope>
    <source>
        <strain evidence="3">DSM 16858</strain>
    </source>
</reference>
<accession>A0A1I0H9M0</accession>
<evidence type="ECO:0000313" key="2">
    <source>
        <dbReference type="EMBL" id="SET79611.1"/>
    </source>
</evidence>
<proteinExistence type="predicted"/>
<organism evidence="2 3">
    <name type="scientific">Stigmatella erecta</name>
    <dbReference type="NCBI Taxonomy" id="83460"/>
    <lineage>
        <taxon>Bacteria</taxon>
        <taxon>Pseudomonadati</taxon>
        <taxon>Myxococcota</taxon>
        <taxon>Myxococcia</taxon>
        <taxon>Myxococcales</taxon>
        <taxon>Cystobacterineae</taxon>
        <taxon>Archangiaceae</taxon>
        <taxon>Stigmatella</taxon>
    </lineage>
</organism>
<sequence length="286" mass="32359">MAGRLVLRTQATELEIHLMAAKIDWDPIRRLAQQVLDQRTPLELTDEVRALLRRSAEEVAIPAEESEKALRTLRTARALLRKIHSRIRVGSDRLGKARSRAYRLRDAGNLEGARQHIEKVLAVEVVPLYREHAENVLLNIGRFQAVAETGQADPELPELSQLPLLLRRIRHGKPLELTDGMRAFLRRAAVAVALSESETQEALVTPETAGVLLGKIMARFDEGSRRIKSALERMMELRDTGDLEGARQQMRDVLRVEIVPLYRRMAEEHLAGLCEQALLSGKMRKE</sequence>
<evidence type="ECO:0000313" key="3">
    <source>
        <dbReference type="Proteomes" id="UP000199181"/>
    </source>
</evidence>
<dbReference type="EMBL" id="FOIJ01000004">
    <property type="protein sequence ID" value="SET79611.1"/>
    <property type="molecule type" value="Genomic_DNA"/>
</dbReference>
<gene>
    <name evidence="2" type="ORF">SAMN05443639_104364</name>
</gene>
<dbReference type="Pfam" id="PF09543">
    <property type="entry name" value="DUF2379"/>
    <property type="match status" value="2"/>
</dbReference>
<dbReference type="InterPro" id="IPR011753">
    <property type="entry name" value="DUSAM_dom"/>
</dbReference>